<dbReference type="SUPFAM" id="SSF55383">
    <property type="entry name" value="Copper amine oxidase, domain N"/>
    <property type="match status" value="1"/>
</dbReference>
<organism evidence="3 4">
    <name type="scientific">Paenibacillus selenitireducens</name>
    <dbReference type="NCBI Taxonomy" id="1324314"/>
    <lineage>
        <taxon>Bacteria</taxon>
        <taxon>Bacillati</taxon>
        <taxon>Bacillota</taxon>
        <taxon>Bacilli</taxon>
        <taxon>Bacillales</taxon>
        <taxon>Paenibacillaceae</taxon>
        <taxon>Paenibacillus</taxon>
    </lineage>
</organism>
<feature type="chain" id="PRO_5010528912" description="Copper amine oxidase-like N-terminal domain-containing protein" evidence="1">
    <location>
        <begin position="27"/>
        <end position="478"/>
    </location>
</feature>
<dbReference type="EMBL" id="MSZX01000001">
    <property type="protein sequence ID" value="OPA80922.1"/>
    <property type="molecule type" value="Genomic_DNA"/>
</dbReference>
<sequence>MKQKMLSMVVASALVTAAVATATASAAPVEKQPTKVSAITDVRNVLANPIVNATLVVDGTSSTVKSIKDGSNVLYAAADLANALGASYINNGNAVTLLNEFHAVELTAGSVAYKLNGQDADFTVAPKELNGSVFVELSEVVDALGGQIEGSNQIHTIKVLSGVFSAPRFVNNTTVIVNKDDAETTEVYKLRTANNKNEVFSIVDEASTLVVSPDGKYGVYTNENAQLILVNTATGTSQLWSSDSSVKTDITWTADSQKIYFAQGDKQEKIGTATVDSTAVKTVLADKVENKADVHVSADGKKLLYTVNVTGVANSDKDSTEASLTIDYSKAGSQLFSLDLTKKDAKAVQLTKALDNKLYGSVLNDGRVVYISADSEGKVENDVLKVISADAKNMTDLVADANVIWDGVTVNDELIVATQNAAGTKVFALANDGSKKELYSTTQDVTEIAISGDGTQIALIADGKVVVVSGGEAVTLTK</sequence>
<dbReference type="InterPro" id="IPR036582">
    <property type="entry name" value="Mao_N_sf"/>
</dbReference>
<dbReference type="Gene3D" id="2.120.10.30">
    <property type="entry name" value="TolB, C-terminal domain"/>
    <property type="match status" value="1"/>
</dbReference>
<evidence type="ECO:0000256" key="1">
    <source>
        <dbReference type="SAM" id="SignalP"/>
    </source>
</evidence>
<dbReference type="Pfam" id="PF07833">
    <property type="entry name" value="Cu_amine_oxidN1"/>
    <property type="match status" value="1"/>
</dbReference>
<evidence type="ECO:0000259" key="2">
    <source>
        <dbReference type="Pfam" id="PF07833"/>
    </source>
</evidence>
<reference evidence="3 4" key="1">
    <citation type="submission" date="2017-01" db="EMBL/GenBank/DDBJ databases">
        <title>Genome analysis of Paenibacillus selenitrireducens ES3-24.</title>
        <authorList>
            <person name="Xu D."/>
            <person name="Yao R."/>
            <person name="Zheng S."/>
        </authorList>
    </citation>
    <scope>NUCLEOTIDE SEQUENCE [LARGE SCALE GENOMIC DNA]</scope>
    <source>
        <strain evidence="3 4">ES3-24</strain>
    </source>
</reference>
<feature type="signal peptide" evidence="1">
    <location>
        <begin position="1"/>
        <end position="26"/>
    </location>
</feature>
<comment type="caution">
    <text evidence="3">The sequence shown here is derived from an EMBL/GenBank/DDBJ whole genome shotgun (WGS) entry which is preliminary data.</text>
</comment>
<dbReference type="OrthoDB" id="2768010at2"/>
<dbReference type="SUPFAM" id="SSF82171">
    <property type="entry name" value="DPP6 N-terminal domain-like"/>
    <property type="match status" value="1"/>
</dbReference>
<feature type="domain" description="Copper amine oxidase-like N-terminal" evidence="2">
    <location>
        <begin position="61"/>
        <end position="158"/>
    </location>
</feature>
<evidence type="ECO:0000313" key="4">
    <source>
        <dbReference type="Proteomes" id="UP000190188"/>
    </source>
</evidence>
<dbReference type="AlphaFoldDB" id="A0A1T2XM74"/>
<dbReference type="InterPro" id="IPR011042">
    <property type="entry name" value="6-blade_b-propeller_TolB-like"/>
</dbReference>
<dbReference type="RefSeq" id="WP_078496646.1">
    <property type="nucleotide sequence ID" value="NZ_MSZX01000001.1"/>
</dbReference>
<keyword evidence="1" id="KW-0732">Signal</keyword>
<gene>
    <name evidence="3" type="ORF">BVG16_00805</name>
</gene>
<accession>A0A1T2XM74</accession>
<dbReference type="Proteomes" id="UP000190188">
    <property type="component" value="Unassembled WGS sequence"/>
</dbReference>
<keyword evidence="4" id="KW-1185">Reference proteome</keyword>
<dbReference type="STRING" id="1324314.BVG16_00805"/>
<evidence type="ECO:0000313" key="3">
    <source>
        <dbReference type="EMBL" id="OPA80922.1"/>
    </source>
</evidence>
<proteinExistence type="predicted"/>
<protein>
    <recommendedName>
        <fullName evidence="2">Copper amine oxidase-like N-terminal domain-containing protein</fullName>
    </recommendedName>
</protein>
<dbReference type="InterPro" id="IPR012854">
    <property type="entry name" value="Cu_amine_oxidase-like_N"/>
</dbReference>
<name>A0A1T2XM74_9BACL</name>